<keyword evidence="2" id="KW-1185">Reference proteome</keyword>
<proteinExistence type="predicted"/>
<protein>
    <submittedName>
        <fullName evidence="1">Uncharacterized protein</fullName>
    </submittedName>
</protein>
<reference evidence="1 2" key="1">
    <citation type="submission" date="2019-04" db="EMBL/GenBank/DDBJ databases">
        <authorList>
            <consortium name="DOE Joint Genome Institute"/>
            <person name="Mondo S."/>
            <person name="Kjaerbolling I."/>
            <person name="Vesth T."/>
            <person name="Frisvad J.C."/>
            <person name="Nybo J.L."/>
            <person name="Theobald S."/>
            <person name="Kildgaard S."/>
            <person name="Isbrandt T."/>
            <person name="Kuo A."/>
            <person name="Sato A."/>
            <person name="Lyhne E.K."/>
            <person name="Kogle M.E."/>
            <person name="Wiebenga A."/>
            <person name="Kun R.S."/>
            <person name="Lubbers R.J."/>
            <person name="Makela M.R."/>
            <person name="Barry K."/>
            <person name="Chovatia M."/>
            <person name="Clum A."/>
            <person name="Daum C."/>
            <person name="Haridas S."/>
            <person name="He G."/>
            <person name="LaButti K."/>
            <person name="Lipzen A."/>
            <person name="Riley R."/>
            <person name="Salamov A."/>
            <person name="Simmons B.A."/>
            <person name="Magnuson J.K."/>
            <person name="Henrissat B."/>
            <person name="Mortensen U.H."/>
            <person name="Larsen T.O."/>
            <person name="Devries R.P."/>
            <person name="Grigoriev I.V."/>
            <person name="Machida M."/>
            <person name="Baker S.E."/>
            <person name="Andersen M.R."/>
            <person name="Cantor M.N."/>
            <person name="Hua S.X."/>
        </authorList>
    </citation>
    <scope>NUCLEOTIDE SEQUENCE [LARGE SCALE GENOMIC DNA]</scope>
    <source>
        <strain evidence="1 2">CBS 117616</strain>
    </source>
</reference>
<name>A0ABQ6VZI4_9EURO</name>
<dbReference type="EMBL" id="ML735987">
    <property type="protein sequence ID" value="KAE8410229.1"/>
    <property type="molecule type" value="Genomic_DNA"/>
</dbReference>
<gene>
    <name evidence="1" type="ORF">BDV36DRAFT_135050</name>
</gene>
<evidence type="ECO:0000313" key="1">
    <source>
        <dbReference type="EMBL" id="KAE8410229.1"/>
    </source>
</evidence>
<accession>A0ABQ6VZI4</accession>
<sequence length="87" mass="9515">MITTRRVKRNGWRPRFLSTYRSLVSSRARLRDLQDGQLAKRKVAQEGNGTGCAPRPHPDSFMAMLGPVSTKGVSAASLTESYPPAIG</sequence>
<dbReference type="Proteomes" id="UP000325395">
    <property type="component" value="Unassembled WGS sequence"/>
</dbReference>
<evidence type="ECO:0000313" key="2">
    <source>
        <dbReference type="Proteomes" id="UP000325395"/>
    </source>
</evidence>
<organism evidence="1 2">
    <name type="scientific">Aspergillus pseudocaelatus</name>
    <dbReference type="NCBI Taxonomy" id="1825620"/>
    <lineage>
        <taxon>Eukaryota</taxon>
        <taxon>Fungi</taxon>
        <taxon>Dikarya</taxon>
        <taxon>Ascomycota</taxon>
        <taxon>Pezizomycotina</taxon>
        <taxon>Eurotiomycetes</taxon>
        <taxon>Eurotiomycetidae</taxon>
        <taxon>Eurotiales</taxon>
        <taxon>Aspergillaceae</taxon>
        <taxon>Aspergillus</taxon>
        <taxon>Aspergillus subgen. Circumdati</taxon>
    </lineage>
</organism>